<dbReference type="KEGG" id="naz:Aazo_2946"/>
<sequence length="47" mass="5462">MSISYQTITQRHNDNLECFSRYATGTVFVIIIPVYQKKSNIQNLTKP</sequence>
<proteinExistence type="predicted"/>
<gene>
    <name evidence="1" type="ordered locus">Aazo_2946</name>
</gene>
<accession>D7E182</accession>
<dbReference type="EMBL" id="CP002059">
    <property type="protein sequence ID" value="ADI64759.1"/>
    <property type="molecule type" value="Genomic_DNA"/>
</dbReference>
<keyword evidence="2" id="KW-1185">Reference proteome</keyword>
<organism evidence="1 2">
    <name type="scientific">Nostoc azollae (strain 0708)</name>
    <name type="common">Anabaena azollae (strain 0708)</name>
    <dbReference type="NCBI Taxonomy" id="551115"/>
    <lineage>
        <taxon>Bacteria</taxon>
        <taxon>Bacillati</taxon>
        <taxon>Cyanobacteriota</taxon>
        <taxon>Cyanophyceae</taxon>
        <taxon>Nostocales</taxon>
        <taxon>Nostocaceae</taxon>
        <taxon>Trichormus</taxon>
    </lineage>
</organism>
<evidence type="ECO:0000313" key="2">
    <source>
        <dbReference type="Proteomes" id="UP000001511"/>
    </source>
</evidence>
<reference evidence="1 2" key="1">
    <citation type="journal article" date="2010" name="PLoS ONE">
        <title>Genome erosion in a nitrogen-fixing vertically transmitted endosymbiotic multicellular cyanobacterium.</title>
        <authorList>
            <person name="Ran L."/>
            <person name="Larsson J."/>
            <person name="Vigil-Stenman T."/>
            <person name="Nylander J.A."/>
            <person name="Ininbergs K."/>
            <person name="Zheng W.W."/>
            <person name="Lapidus A."/>
            <person name="Lowry S."/>
            <person name="Haselkorn R."/>
            <person name="Bergman B."/>
        </authorList>
    </citation>
    <scope>NUCLEOTIDE SEQUENCE [LARGE SCALE GENOMIC DNA]</scope>
    <source>
        <strain evidence="1 2">0708</strain>
    </source>
</reference>
<protein>
    <submittedName>
        <fullName evidence="1">Uncharacterized protein</fullName>
    </submittedName>
</protein>
<dbReference type="Proteomes" id="UP000001511">
    <property type="component" value="Chromosome"/>
</dbReference>
<name>D7E182_NOSA0</name>
<dbReference type="AlphaFoldDB" id="D7E182"/>
<dbReference type="HOGENOM" id="CLU_3170862_0_0_3"/>
<evidence type="ECO:0000313" key="1">
    <source>
        <dbReference type="EMBL" id="ADI64759.1"/>
    </source>
</evidence>